<evidence type="ECO:0000313" key="3">
    <source>
        <dbReference type="EMBL" id="KAF8912747.1"/>
    </source>
</evidence>
<dbReference type="GO" id="GO:0003723">
    <property type="term" value="F:RNA binding"/>
    <property type="evidence" value="ECO:0007669"/>
    <property type="project" value="InterPro"/>
</dbReference>
<sequence length="274" mass="31144">MMDRHLIYPPGWEKRKNKPEWDADPSLKGKPIPIQGTNIILDTPEILDAWIKERKSRFPTGARVADKKRKIEEAVARGQLDLSDSRWPNKRRNIGVSFSSSIEQGRTPRHNNIHEPRHPGLRNRGKAAVNLSLPQRPEVKISQKTRRHESPASVSSDSQSDSDHDNEEPEVISSKLLPADRMPPDNETVHIPKVAFTDTSVIKKVPLQPRMPPKNPFASRPTLLRNLLLPEIRVTISNLSQAIRFLVDNDFLREVELKPGQASEAHKIEVMKPE</sequence>
<dbReference type="InterPro" id="IPR039136">
    <property type="entry name" value="NUFIP1-like"/>
</dbReference>
<dbReference type="GO" id="GO:0000492">
    <property type="term" value="P:box C/D snoRNP assembly"/>
    <property type="evidence" value="ECO:0007669"/>
    <property type="project" value="TreeGrafter"/>
</dbReference>
<dbReference type="GO" id="GO:0005634">
    <property type="term" value="C:nucleus"/>
    <property type="evidence" value="ECO:0007669"/>
    <property type="project" value="TreeGrafter"/>
</dbReference>
<feature type="compositionally biased region" description="Basic and acidic residues" evidence="1">
    <location>
        <begin position="1"/>
        <end position="27"/>
    </location>
</feature>
<dbReference type="Pfam" id="PF10453">
    <property type="entry name" value="NUFIP1"/>
    <property type="match status" value="1"/>
</dbReference>
<dbReference type="InterPro" id="IPR019496">
    <property type="entry name" value="NUFIP1_cons_dom"/>
</dbReference>
<dbReference type="PANTHER" id="PTHR13309">
    <property type="entry name" value="NUCLEAR FRAGILE X MENTAL RETARDATION PROTEIN INTERACTING PROTEIN 1"/>
    <property type="match status" value="1"/>
</dbReference>
<feature type="region of interest" description="Disordered" evidence="1">
    <location>
        <begin position="85"/>
        <end position="183"/>
    </location>
</feature>
<evidence type="ECO:0000259" key="2">
    <source>
        <dbReference type="Pfam" id="PF10453"/>
    </source>
</evidence>
<protein>
    <recommendedName>
        <fullName evidence="2">FMR1-interacting protein 1 conserved domain-containing protein</fullName>
    </recommendedName>
</protein>
<dbReference type="AlphaFoldDB" id="A0A9P5TU42"/>
<gene>
    <name evidence="3" type="ORF">CPB84DRAFT_1759390</name>
</gene>
<keyword evidence="4" id="KW-1185">Reference proteome</keyword>
<reference evidence="3" key="1">
    <citation type="submission" date="2020-11" db="EMBL/GenBank/DDBJ databases">
        <authorList>
            <consortium name="DOE Joint Genome Institute"/>
            <person name="Ahrendt S."/>
            <person name="Riley R."/>
            <person name="Andreopoulos W."/>
            <person name="LaButti K."/>
            <person name="Pangilinan J."/>
            <person name="Ruiz-duenas F.J."/>
            <person name="Barrasa J.M."/>
            <person name="Sanchez-Garcia M."/>
            <person name="Camarero S."/>
            <person name="Miyauchi S."/>
            <person name="Serrano A."/>
            <person name="Linde D."/>
            <person name="Babiker R."/>
            <person name="Drula E."/>
            <person name="Ayuso-Fernandez I."/>
            <person name="Pacheco R."/>
            <person name="Padilla G."/>
            <person name="Ferreira P."/>
            <person name="Barriuso J."/>
            <person name="Kellner H."/>
            <person name="Castanera R."/>
            <person name="Alfaro M."/>
            <person name="Ramirez L."/>
            <person name="Pisabarro A.G."/>
            <person name="Kuo A."/>
            <person name="Tritt A."/>
            <person name="Lipzen A."/>
            <person name="He G."/>
            <person name="Yan M."/>
            <person name="Ng V."/>
            <person name="Cullen D."/>
            <person name="Martin F."/>
            <person name="Rosso M.-N."/>
            <person name="Henrissat B."/>
            <person name="Hibbett D."/>
            <person name="Martinez A.T."/>
            <person name="Grigoriev I.V."/>
        </authorList>
    </citation>
    <scope>NUCLEOTIDE SEQUENCE</scope>
    <source>
        <strain evidence="3">AH 44721</strain>
    </source>
</reference>
<evidence type="ECO:0000256" key="1">
    <source>
        <dbReference type="SAM" id="MobiDB-lite"/>
    </source>
</evidence>
<comment type="caution">
    <text evidence="3">The sequence shown here is derived from an EMBL/GenBank/DDBJ whole genome shotgun (WGS) entry which is preliminary data.</text>
</comment>
<accession>A0A9P5TU42</accession>
<dbReference type="OrthoDB" id="273070at2759"/>
<proteinExistence type="predicted"/>
<dbReference type="PANTHER" id="PTHR13309:SF0">
    <property type="entry name" value="FMR1-INTERACTING PROTEIN NUFIP1"/>
    <property type="match status" value="1"/>
</dbReference>
<name>A0A9P5TU42_GYMJU</name>
<feature type="region of interest" description="Disordered" evidence="1">
    <location>
        <begin position="1"/>
        <end position="29"/>
    </location>
</feature>
<organism evidence="3 4">
    <name type="scientific">Gymnopilus junonius</name>
    <name type="common">Spectacular rustgill mushroom</name>
    <name type="synonym">Gymnopilus spectabilis subsp. junonius</name>
    <dbReference type="NCBI Taxonomy" id="109634"/>
    <lineage>
        <taxon>Eukaryota</taxon>
        <taxon>Fungi</taxon>
        <taxon>Dikarya</taxon>
        <taxon>Basidiomycota</taxon>
        <taxon>Agaricomycotina</taxon>
        <taxon>Agaricomycetes</taxon>
        <taxon>Agaricomycetidae</taxon>
        <taxon>Agaricales</taxon>
        <taxon>Agaricineae</taxon>
        <taxon>Hymenogastraceae</taxon>
        <taxon>Gymnopilus</taxon>
    </lineage>
</organism>
<feature type="domain" description="FMR1-interacting protein 1 conserved" evidence="2">
    <location>
        <begin position="28"/>
        <end position="79"/>
    </location>
</feature>
<evidence type="ECO:0000313" key="4">
    <source>
        <dbReference type="Proteomes" id="UP000724874"/>
    </source>
</evidence>
<dbReference type="EMBL" id="JADNYJ010000002">
    <property type="protein sequence ID" value="KAF8912747.1"/>
    <property type="molecule type" value="Genomic_DNA"/>
</dbReference>
<dbReference type="Proteomes" id="UP000724874">
    <property type="component" value="Unassembled WGS sequence"/>
</dbReference>